<accession>A0AAD5T850</accession>
<feature type="region of interest" description="Disordered" evidence="1">
    <location>
        <begin position="205"/>
        <end position="231"/>
    </location>
</feature>
<feature type="compositionally biased region" description="Low complexity" evidence="1">
    <location>
        <begin position="218"/>
        <end position="231"/>
    </location>
</feature>
<feature type="compositionally biased region" description="Polar residues" evidence="1">
    <location>
        <begin position="206"/>
        <end position="217"/>
    </location>
</feature>
<dbReference type="InterPro" id="IPR001660">
    <property type="entry name" value="SAM"/>
</dbReference>
<feature type="transmembrane region" description="Helical" evidence="2">
    <location>
        <begin position="240"/>
        <end position="259"/>
    </location>
</feature>
<evidence type="ECO:0000256" key="1">
    <source>
        <dbReference type="SAM" id="MobiDB-lite"/>
    </source>
</evidence>
<organism evidence="4 5">
    <name type="scientific">Physocladia obscura</name>
    <dbReference type="NCBI Taxonomy" id="109957"/>
    <lineage>
        <taxon>Eukaryota</taxon>
        <taxon>Fungi</taxon>
        <taxon>Fungi incertae sedis</taxon>
        <taxon>Chytridiomycota</taxon>
        <taxon>Chytridiomycota incertae sedis</taxon>
        <taxon>Chytridiomycetes</taxon>
        <taxon>Chytridiales</taxon>
        <taxon>Chytriomycetaceae</taxon>
        <taxon>Physocladia</taxon>
    </lineage>
</organism>
<keyword evidence="5" id="KW-1185">Reference proteome</keyword>
<evidence type="ECO:0000259" key="3">
    <source>
        <dbReference type="PROSITE" id="PS50105"/>
    </source>
</evidence>
<dbReference type="EMBL" id="JADGJH010000602">
    <property type="protein sequence ID" value="KAJ3125573.1"/>
    <property type="molecule type" value="Genomic_DNA"/>
</dbReference>
<evidence type="ECO:0000313" key="5">
    <source>
        <dbReference type="Proteomes" id="UP001211907"/>
    </source>
</evidence>
<dbReference type="SUPFAM" id="SSF47769">
    <property type="entry name" value="SAM/Pointed domain"/>
    <property type="match status" value="1"/>
</dbReference>
<feature type="domain" description="SAM" evidence="3">
    <location>
        <begin position="414"/>
        <end position="479"/>
    </location>
</feature>
<sequence>MTSSITKLFIKSFVPITSVQYPMAIEYYNEILDSSLSPYTCPNAAARMQEPDVKNFCVFSNQALADNWCLTNPPCLIVECHEYTFTNSQKQQYCWCSASFVVNYTNSYFSQQHASRIQLVEIDPVISVAATDVSATATTATYALSSTAKILSFSSFDDAQTSCLSNGACKGVALYNRNDGSNSFWISTDTNFVFINTSGDAMPTFGDSSHGNDAGQKQIQQHQPNNSNQQENSSIRKLKIVFPVLFAIVIALSIAGYIVKKKRDAAAATTTARATNSASMTTPFSLSLENSGQTLAVGGETSKFFITSPLSLVDVEVGDSLPLKSANILFSCLQHEQQEQQQYRNAAKEINLFEIDPTAVFSSSSPPTKFSDGVNNTSIAAASSSSCFRTHLSNDNHNDQFQAQITTTTATGLWTCKETSDWALANGASQKTVNVILDEEIDGRALLRIAIRDIGSVLKIEKIGERLRLEDALEMLLSVNAASTLPPYSA</sequence>
<gene>
    <name evidence="4" type="ORF">HK100_010730</name>
</gene>
<keyword evidence="2" id="KW-1133">Transmembrane helix</keyword>
<evidence type="ECO:0000256" key="2">
    <source>
        <dbReference type="SAM" id="Phobius"/>
    </source>
</evidence>
<evidence type="ECO:0000313" key="4">
    <source>
        <dbReference type="EMBL" id="KAJ3125573.1"/>
    </source>
</evidence>
<comment type="caution">
    <text evidence="4">The sequence shown here is derived from an EMBL/GenBank/DDBJ whole genome shotgun (WGS) entry which is preliminary data.</text>
</comment>
<proteinExistence type="predicted"/>
<dbReference type="PROSITE" id="PS50105">
    <property type="entry name" value="SAM_DOMAIN"/>
    <property type="match status" value="1"/>
</dbReference>
<keyword evidence="2" id="KW-0812">Transmembrane</keyword>
<name>A0AAD5T850_9FUNG</name>
<dbReference type="Gene3D" id="1.10.150.50">
    <property type="entry name" value="Transcription Factor, Ets-1"/>
    <property type="match status" value="1"/>
</dbReference>
<keyword evidence="2" id="KW-0472">Membrane</keyword>
<dbReference type="Proteomes" id="UP001211907">
    <property type="component" value="Unassembled WGS sequence"/>
</dbReference>
<protein>
    <recommendedName>
        <fullName evidence="3">SAM domain-containing protein</fullName>
    </recommendedName>
</protein>
<reference evidence="4" key="1">
    <citation type="submission" date="2020-05" db="EMBL/GenBank/DDBJ databases">
        <title>Phylogenomic resolution of chytrid fungi.</title>
        <authorList>
            <person name="Stajich J.E."/>
            <person name="Amses K."/>
            <person name="Simmons R."/>
            <person name="Seto K."/>
            <person name="Myers J."/>
            <person name="Bonds A."/>
            <person name="Quandt C.A."/>
            <person name="Barry K."/>
            <person name="Liu P."/>
            <person name="Grigoriev I."/>
            <person name="Longcore J.E."/>
            <person name="James T.Y."/>
        </authorList>
    </citation>
    <scope>NUCLEOTIDE SEQUENCE</scope>
    <source>
        <strain evidence="4">JEL0513</strain>
    </source>
</reference>
<dbReference type="AlphaFoldDB" id="A0AAD5T850"/>
<dbReference type="InterPro" id="IPR013761">
    <property type="entry name" value="SAM/pointed_sf"/>
</dbReference>